<protein>
    <submittedName>
        <fullName evidence="5">Uncharacterized protein</fullName>
    </submittedName>
</protein>
<evidence type="ECO:0000256" key="1">
    <source>
        <dbReference type="ARBA" id="ARBA00004123"/>
    </source>
</evidence>
<gene>
    <name evidence="5" type="ORF">LSH36_118g00008</name>
</gene>
<dbReference type="GO" id="GO:0033314">
    <property type="term" value="P:mitotic DNA replication checkpoint signaling"/>
    <property type="evidence" value="ECO:0007669"/>
    <property type="project" value="TreeGrafter"/>
</dbReference>
<dbReference type="PANTHER" id="PTHR14396">
    <property type="entry name" value="CLASPIN"/>
    <property type="match status" value="1"/>
</dbReference>
<keyword evidence="2" id="KW-0597">Phosphoprotein</keyword>
<comment type="caution">
    <text evidence="5">The sequence shown here is derived from an EMBL/GenBank/DDBJ whole genome shotgun (WGS) entry which is preliminary data.</text>
</comment>
<feature type="compositionally biased region" description="Acidic residues" evidence="4">
    <location>
        <begin position="196"/>
        <end position="215"/>
    </location>
</feature>
<dbReference type="GO" id="GO:0007095">
    <property type="term" value="P:mitotic G2 DNA damage checkpoint signaling"/>
    <property type="evidence" value="ECO:0007669"/>
    <property type="project" value="TreeGrafter"/>
</dbReference>
<feature type="compositionally biased region" description="Basic and acidic residues" evidence="4">
    <location>
        <begin position="183"/>
        <end position="195"/>
    </location>
</feature>
<dbReference type="GO" id="GO:0005634">
    <property type="term" value="C:nucleus"/>
    <property type="evidence" value="ECO:0007669"/>
    <property type="project" value="UniProtKB-SubCell"/>
</dbReference>
<proteinExistence type="predicted"/>
<organism evidence="5 6">
    <name type="scientific">Paralvinella palmiformis</name>
    <dbReference type="NCBI Taxonomy" id="53620"/>
    <lineage>
        <taxon>Eukaryota</taxon>
        <taxon>Metazoa</taxon>
        <taxon>Spiralia</taxon>
        <taxon>Lophotrochozoa</taxon>
        <taxon>Annelida</taxon>
        <taxon>Polychaeta</taxon>
        <taxon>Sedentaria</taxon>
        <taxon>Canalipalpata</taxon>
        <taxon>Terebellida</taxon>
        <taxon>Terebelliformia</taxon>
        <taxon>Alvinellidae</taxon>
        <taxon>Paralvinella</taxon>
    </lineage>
</organism>
<evidence type="ECO:0000313" key="6">
    <source>
        <dbReference type="Proteomes" id="UP001208570"/>
    </source>
</evidence>
<evidence type="ECO:0000256" key="3">
    <source>
        <dbReference type="ARBA" id="ARBA00023242"/>
    </source>
</evidence>
<dbReference type="PANTHER" id="PTHR14396:SF10">
    <property type="entry name" value="CLASPIN"/>
    <property type="match status" value="1"/>
</dbReference>
<comment type="subcellular location">
    <subcellularLocation>
        <location evidence="1">Nucleus</location>
    </subcellularLocation>
</comment>
<accession>A0AAD9NAS2</accession>
<keyword evidence="3" id="KW-0539">Nucleus</keyword>
<keyword evidence="6" id="KW-1185">Reference proteome</keyword>
<dbReference type="EMBL" id="JAODUP010000118">
    <property type="protein sequence ID" value="KAK2161336.1"/>
    <property type="molecule type" value="Genomic_DNA"/>
</dbReference>
<reference evidence="5" key="1">
    <citation type="journal article" date="2023" name="Mol. Biol. Evol.">
        <title>Third-Generation Sequencing Reveals the Adaptive Role of the Epigenome in Three Deep-Sea Polychaetes.</title>
        <authorList>
            <person name="Perez M."/>
            <person name="Aroh O."/>
            <person name="Sun Y."/>
            <person name="Lan Y."/>
            <person name="Juniper S.K."/>
            <person name="Young C.R."/>
            <person name="Angers B."/>
            <person name="Qian P.Y."/>
        </authorList>
    </citation>
    <scope>NUCLEOTIDE SEQUENCE</scope>
    <source>
        <strain evidence="5">P08H-3</strain>
    </source>
</reference>
<dbReference type="AlphaFoldDB" id="A0AAD9NAS2"/>
<dbReference type="InterPro" id="IPR024146">
    <property type="entry name" value="Claspin"/>
</dbReference>
<name>A0AAD9NAS2_9ANNE</name>
<feature type="region of interest" description="Disordered" evidence="4">
    <location>
        <begin position="172"/>
        <end position="215"/>
    </location>
</feature>
<evidence type="ECO:0000256" key="4">
    <source>
        <dbReference type="SAM" id="MobiDB-lite"/>
    </source>
</evidence>
<evidence type="ECO:0000256" key="2">
    <source>
        <dbReference type="ARBA" id="ARBA00022553"/>
    </source>
</evidence>
<feature type="non-terminal residue" evidence="5">
    <location>
        <position position="1"/>
    </location>
</feature>
<evidence type="ECO:0000313" key="5">
    <source>
        <dbReference type="EMBL" id="KAK2161336.1"/>
    </source>
</evidence>
<dbReference type="GO" id="GO:0010997">
    <property type="term" value="F:anaphase-promoting complex binding"/>
    <property type="evidence" value="ECO:0007669"/>
    <property type="project" value="TreeGrafter"/>
</dbReference>
<sequence>SVTHVSDIALPIEDSQDLLMQGLSRDTFPLSQSAPLDFHFQIEDTTQSQLLDEDGLFKIKSDVKPARRQLVLESTGGSIIQNTEDELLGLCSGVFTEDSEGSKKLFEADSALGSQGNMDELLSLCSGRFTGKNHNGSEIRSQIRNGTHPVKINVKKHNVIKDDESNDSFVLASGGEEEETQDKDELLSTDGGDKDSENEESEDEEPENVDSDDEEMQQARMFKGFTVANQHGKINPEFVEDEAELSGSEYDSDENLDFPAEDDHLQLEEGDLDDVGTEEELRNQVGRVHLKTVIDDDKKQLKLFQEMYLPDGDLHTDGGGRNRRFRWRNIGQLRVQFDRSYFPLCVCVCVCNTLVSSGVLLRC</sequence>
<dbReference type="Proteomes" id="UP001208570">
    <property type="component" value="Unassembled WGS sequence"/>
</dbReference>